<dbReference type="EMBL" id="JAVFWL010000002">
    <property type="protein sequence ID" value="KAK6732869.1"/>
    <property type="molecule type" value="Genomic_DNA"/>
</dbReference>
<feature type="compositionally biased region" description="Basic and acidic residues" evidence="1">
    <location>
        <begin position="8"/>
        <end position="22"/>
    </location>
</feature>
<evidence type="ECO:0000313" key="2">
    <source>
        <dbReference type="EMBL" id="KAK6732869.1"/>
    </source>
</evidence>
<sequence length="96" mass="10556">MGVGATPERAESIGEKVTNREDQRWGARDGPLFVRPFVRPSERIPLRDGYLSDEECGDADADAAMDAVWEAEHVRGSSNCTLKNAVTIMYIKNSNG</sequence>
<keyword evidence="3" id="KW-1185">Reference proteome</keyword>
<organism evidence="2 3">
    <name type="scientific">Necator americanus</name>
    <name type="common">Human hookworm</name>
    <dbReference type="NCBI Taxonomy" id="51031"/>
    <lineage>
        <taxon>Eukaryota</taxon>
        <taxon>Metazoa</taxon>
        <taxon>Ecdysozoa</taxon>
        <taxon>Nematoda</taxon>
        <taxon>Chromadorea</taxon>
        <taxon>Rhabditida</taxon>
        <taxon>Rhabditina</taxon>
        <taxon>Rhabditomorpha</taxon>
        <taxon>Strongyloidea</taxon>
        <taxon>Ancylostomatidae</taxon>
        <taxon>Bunostominae</taxon>
        <taxon>Necator</taxon>
    </lineage>
</organism>
<gene>
    <name evidence="2" type="primary">Necator_chrII.g4733</name>
    <name evidence="2" type="ORF">RB195_016941</name>
</gene>
<dbReference type="Proteomes" id="UP001303046">
    <property type="component" value="Unassembled WGS sequence"/>
</dbReference>
<feature type="region of interest" description="Disordered" evidence="1">
    <location>
        <begin position="1"/>
        <end position="22"/>
    </location>
</feature>
<protein>
    <submittedName>
        <fullName evidence="2">Uncharacterized protein</fullName>
    </submittedName>
</protein>
<name>A0ABR1C512_NECAM</name>
<reference evidence="2 3" key="1">
    <citation type="submission" date="2023-08" db="EMBL/GenBank/DDBJ databases">
        <title>A Necator americanus chromosomal reference genome.</title>
        <authorList>
            <person name="Ilik V."/>
            <person name="Petrzelkova K.J."/>
            <person name="Pardy F."/>
            <person name="Fuh T."/>
            <person name="Niatou-Singa F.S."/>
            <person name="Gouil Q."/>
            <person name="Baker L."/>
            <person name="Ritchie M.E."/>
            <person name="Jex A.R."/>
            <person name="Gazzola D."/>
            <person name="Li H."/>
            <person name="Toshio Fujiwara R."/>
            <person name="Zhan B."/>
            <person name="Aroian R.V."/>
            <person name="Pafco B."/>
            <person name="Schwarz E.M."/>
        </authorList>
    </citation>
    <scope>NUCLEOTIDE SEQUENCE [LARGE SCALE GENOMIC DNA]</scope>
    <source>
        <strain evidence="2 3">Aroian</strain>
        <tissue evidence="2">Whole animal</tissue>
    </source>
</reference>
<accession>A0ABR1C512</accession>
<comment type="caution">
    <text evidence="2">The sequence shown here is derived from an EMBL/GenBank/DDBJ whole genome shotgun (WGS) entry which is preliminary data.</text>
</comment>
<proteinExistence type="predicted"/>
<evidence type="ECO:0000313" key="3">
    <source>
        <dbReference type="Proteomes" id="UP001303046"/>
    </source>
</evidence>
<evidence type="ECO:0000256" key="1">
    <source>
        <dbReference type="SAM" id="MobiDB-lite"/>
    </source>
</evidence>